<evidence type="ECO:0000256" key="8">
    <source>
        <dbReference type="ARBA" id="ARBA00023157"/>
    </source>
</evidence>
<evidence type="ECO:0000256" key="2">
    <source>
        <dbReference type="ARBA" id="ARBA00022475"/>
    </source>
</evidence>
<dbReference type="Pfam" id="PF23344">
    <property type="entry name" value="ZP-N"/>
    <property type="match status" value="1"/>
</dbReference>
<keyword evidence="8" id="KW-1015">Disulfide bond</keyword>
<proteinExistence type="evidence at protein level"/>
<feature type="domain" description="ZP-N" evidence="12">
    <location>
        <begin position="520"/>
        <end position="601"/>
    </location>
</feature>
<dbReference type="GO" id="GO:0001570">
    <property type="term" value="P:vasculogenesis"/>
    <property type="evidence" value="ECO:0000318"/>
    <property type="project" value="GO_Central"/>
</dbReference>
<keyword evidence="9" id="KW-0325">Glycoprotein</keyword>
<evidence type="ECO:0000259" key="12">
    <source>
        <dbReference type="Pfam" id="PF23344"/>
    </source>
</evidence>
<dbReference type="InterPro" id="IPR058899">
    <property type="entry name" value="TGFBR3/Endoglin-like_N"/>
</dbReference>
<feature type="domain" description="TGFBR3/Endoglin-like N-terminal" evidence="13">
    <location>
        <begin position="208"/>
        <end position="356"/>
    </location>
</feature>
<evidence type="ECO:0000256" key="10">
    <source>
        <dbReference type="SAM" id="MobiDB-lite"/>
    </source>
</evidence>
<keyword evidence="6 11" id="KW-1133">Transmembrane helix</keyword>
<keyword evidence="15" id="KW-1185">Reference proteome</keyword>
<feature type="transmembrane region" description="Helical" evidence="11">
    <location>
        <begin position="740"/>
        <end position="767"/>
    </location>
</feature>
<organism evidence="14 15">
    <name type="scientific">Gallus gallus</name>
    <name type="common">Chicken</name>
    <dbReference type="NCBI Taxonomy" id="9031"/>
    <lineage>
        <taxon>Eukaryota</taxon>
        <taxon>Metazoa</taxon>
        <taxon>Chordata</taxon>
        <taxon>Craniata</taxon>
        <taxon>Vertebrata</taxon>
        <taxon>Euteleostomi</taxon>
        <taxon>Archelosauria</taxon>
        <taxon>Archosauria</taxon>
        <taxon>Dinosauria</taxon>
        <taxon>Saurischia</taxon>
        <taxon>Theropoda</taxon>
        <taxon>Coelurosauria</taxon>
        <taxon>Aves</taxon>
        <taxon>Neognathae</taxon>
        <taxon>Galloanserae</taxon>
        <taxon>Galliformes</taxon>
        <taxon>Phasianidae</taxon>
        <taxon>Phasianinae</taxon>
        <taxon>Gallus</taxon>
    </lineage>
</organism>
<gene>
    <name evidence="14" type="primary">ENG</name>
</gene>
<evidence type="ECO:0000256" key="4">
    <source>
        <dbReference type="ARBA" id="ARBA00022692"/>
    </source>
</evidence>
<feature type="compositionally biased region" description="Pro residues" evidence="10">
    <location>
        <begin position="102"/>
        <end position="111"/>
    </location>
</feature>
<dbReference type="Ensembl" id="ENSGALT00010068055.1">
    <property type="protein sequence ID" value="ENSGALP00010041798.1"/>
    <property type="gene ID" value="ENSGALG00010028084.1"/>
</dbReference>
<evidence type="ECO:0000313" key="14">
    <source>
        <dbReference type="Ensembl" id="ENSGALP00010041798.1"/>
    </source>
</evidence>
<feature type="compositionally biased region" description="Pro residues" evidence="10">
    <location>
        <begin position="129"/>
        <end position="143"/>
    </location>
</feature>
<dbReference type="GeneTree" id="ENSGT00530000063861"/>
<comment type="subcellular location">
    <subcellularLocation>
        <location evidence="1">Cell membrane</location>
        <topology evidence="1">Single-pass type I membrane protein</topology>
    </subcellularLocation>
</comment>
<evidence type="ECO:0000256" key="6">
    <source>
        <dbReference type="ARBA" id="ARBA00022989"/>
    </source>
</evidence>
<evidence type="ECO:0000256" key="11">
    <source>
        <dbReference type="SAM" id="Phobius"/>
    </source>
</evidence>
<dbReference type="Gene3D" id="2.60.40.3210">
    <property type="entry name" value="Zona pellucida, ZP-N domain"/>
    <property type="match status" value="1"/>
</dbReference>
<evidence type="ECO:0000256" key="3">
    <source>
        <dbReference type="ARBA" id="ARBA00022553"/>
    </source>
</evidence>
<keyword evidence="16" id="KW-1267">Proteomics identification</keyword>
<feature type="compositionally biased region" description="Low complexity" evidence="10">
    <location>
        <begin position="780"/>
        <end position="791"/>
    </location>
</feature>
<dbReference type="Proteomes" id="UP000000539">
    <property type="component" value="Chromosome 17"/>
</dbReference>
<keyword evidence="4 11" id="KW-0812">Transmembrane</keyword>
<dbReference type="PANTHER" id="PTHR14002:SF1">
    <property type="entry name" value="ENDOGLIN"/>
    <property type="match status" value="1"/>
</dbReference>
<feature type="region of interest" description="Disordered" evidence="10">
    <location>
        <begin position="79"/>
        <end position="149"/>
    </location>
</feature>
<accession>A0A8V1A786</accession>
<dbReference type="GO" id="GO:0009986">
    <property type="term" value="C:cell surface"/>
    <property type="evidence" value="ECO:0000318"/>
    <property type="project" value="GO_Central"/>
</dbReference>
<dbReference type="FunCoup" id="A0A8V1A786">
    <property type="interactions" value="44"/>
</dbReference>
<dbReference type="GO" id="GO:0005615">
    <property type="term" value="C:extracellular space"/>
    <property type="evidence" value="ECO:0000318"/>
    <property type="project" value="GO_Central"/>
</dbReference>
<evidence type="ECO:0000313" key="15">
    <source>
        <dbReference type="Proteomes" id="UP000000539"/>
    </source>
</evidence>
<sequence>MWGSPCHPCIGAAPVFSTWSSPLPTIKPCGVVFGSRMGSWRLNILKACAVIPNTAALCHHPIRGSRAHPLTLSLGAQHWQQNPLPSGETEARAPLTSSPSSPLTPPPPSPGTAPALRSGISSRHGAAPPADPPPPPPPPPPPAEGSRFPAAAARSLRSGLGVAAGMCRRSSPLLPLLLALLGRPDPAPAEHCDLQPVTAEPPITLFYTTSTVLRGCVSNSSTLASHEVHVLSIQWSKTPVPMLNVSITPRDDDCTRPAALILQCTQCLASITLPCQNLLIHTDASLRPKVQGKELPKDAKGHLLEWVQRTYGGITSYSELKDPQRIHLQLGENSNSPQNCIPQKDFDATPHLEAEVLFREVKGCTSSSAQSARAAHIVQLLHKPSLPITEVKLTLNCPRQQQNNQILLLQGPANLTWLLMLNNCSLQFLASGTYKILHFPMDPRKGELLPDTEQGLIAKAFEKNYSIIASYSVIPISPHITLNIHEREVPKKLPVGPTSSAPSPDDVSSSLLFTLSPWKCTDDTMEIVIARSNLEPIKDVVNITLRDISCQAEKNATHFMLHTLLSHCGTSLENHGHANNELVLSLSKGSVLRSVRVAFQCPIPRELFLRLFPTAAFKAPQTELEVNKEVFVQASMHLEDYPADLQLKECYLMAPGMEPLLLVQGNKAQSSSVAMLEEPPSNRARKVWRFRFTYTVPEGRHVPFSATLKCKAGLQNNTIFEKVLEVKVKDVWRLPNNQGLGLSAVLGITFGAFLIGALLTAGLWYIYSHTRPISKLQPVSTTAPASESSSTNHSIGSTQSTPCSTSSMA</sequence>
<reference evidence="14" key="2">
    <citation type="submission" date="2025-08" db="UniProtKB">
        <authorList>
            <consortium name="Ensembl"/>
        </authorList>
    </citation>
    <scope>IDENTIFICATION</scope>
    <source>
        <strain evidence="14">broiler</strain>
    </source>
</reference>
<evidence type="ECO:0000256" key="1">
    <source>
        <dbReference type="ARBA" id="ARBA00004251"/>
    </source>
</evidence>
<evidence type="ECO:0007829" key="16">
    <source>
        <dbReference type="PeptideAtlas" id="A0A8V1A786"/>
    </source>
</evidence>
<dbReference type="InterPro" id="IPR055356">
    <property type="entry name" value="ZP-N"/>
</dbReference>
<dbReference type="AlphaFoldDB" id="A0A8V1A786"/>
<keyword evidence="2" id="KW-1003">Cell membrane</keyword>
<name>A0A8V1A786_CHICK</name>
<dbReference type="GlyGen" id="A0A8V1A786">
    <property type="glycosylation" value="1 site"/>
</dbReference>
<evidence type="ECO:0000256" key="7">
    <source>
        <dbReference type="ARBA" id="ARBA00023136"/>
    </source>
</evidence>
<dbReference type="OrthoDB" id="10072329at2759"/>
<feature type="region of interest" description="Disordered" evidence="10">
    <location>
        <begin position="778"/>
        <end position="809"/>
    </location>
</feature>
<dbReference type="Pfam" id="PF26060">
    <property type="entry name" value="TGFBR3_N"/>
    <property type="match status" value="1"/>
</dbReference>
<protein>
    <submittedName>
        <fullName evidence="14">Endoglin</fullName>
    </submittedName>
</protein>
<keyword evidence="7 11" id="KW-0472">Membrane</keyword>
<keyword evidence="5" id="KW-0732">Signal</keyword>
<evidence type="ECO:0000256" key="5">
    <source>
        <dbReference type="ARBA" id="ARBA00022729"/>
    </source>
</evidence>
<keyword evidence="3" id="KW-0597">Phosphoprotein</keyword>
<feature type="compositionally biased region" description="Polar residues" evidence="10">
    <location>
        <begin position="792"/>
        <end position="809"/>
    </location>
</feature>
<evidence type="ECO:0000259" key="13">
    <source>
        <dbReference type="Pfam" id="PF26060"/>
    </source>
</evidence>
<reference evidence="14" key="1">
    <citation type="submission" date="2020-11" db="EMBL/GenBank/DDBJ databases">
        <title>Gallus gallus (Chicken) genome, bGalGal1, GRCg7b, maternal haplotype autosomes + Z &amp; W.</title>
        <authorList>
            <person name="Warren W."/>
            <person name="Formenti G."/>
            <person name="Fedrigo O."/>
            <person name="Haase B."/>
            <person name="Mountcastle J."/>
            <person name="Balacco J."/>
            <person name="Tracey A."/>
            <person name="Schneider V."/>
            <person name="Okimoto R."/>
            <person name="Cheng H."/>
            <person name="Hawken R."/>
            <person name="Howe K."/>
            <person name="Jarvis E.D."/>
        </authorList>
    </citation>
    <scope>NUCLEOTIDE SEQUENCE [LARGE SCALE GENOMIC DNA]</scope>
    <source>
        <strain evidence="14">Broiler</strain>
    </source>
</reference>
<reference evidence="14" key="3">
    <citation type="submission" date="2025-09" db="UniProtKB">
        <authorList>
            <consortium name="Ensembl"/>
        </authorList>
    </citation>
    <scope>IDENTIFICATION</scope>
    <source>
        <strain evidence="14">broiler</strain>
    </source>
</reference>
<dbReference type="PANTHER" id="PTHR14002">
    <property type="entry name" value="ENDOGLIN/TGF-BETA RECEPTOR TYPE III"/>
    <property type="match status" value="1"/>
</dbReference>
<evidence type="ECO:0000256" key="9">
    <source>
        <dbReference type="ARBA" id="ARBA00023180"/>
    </source>
</evidence>